<organism evidence="2 3">
    <name type="scientific">Thermoproteus uzoniensis (strain 768-20)</name>
    <dbReference type="NCBI Taxonomy" id="999630"/>
    <lineage>
        <taxon>Archaea</taxon>
        <taxon>Thermoproteota</taxon>
        <taxon>Thermoprotei</taxon>
        <taxon>Thermoproteales</taxon>
        <taxon>Thermoproteaceae</taxon>
        <taxon>Thermoproteus</taxon>
    </lineage>
</organism>
<dbReference type="AlphaFoldDB" id="F2L0S8"/>
<feature type="transmembrane region" description="Helical" evidence="1">
    <location>
        <begin position="35"/>
        <end position="62"/>
    </location>
</feature>
<dbReference type="STRING" id="999630.TUZN_1267"/>
<dbReference type="Proteomes" id="UP000008138">
    <property type="component" value="Chromosome"/>
</dbReference>
<protein>
    <submittedName>
        <fullName evidence="2">Uncharacterized protein</fullName>
    </submittedName>
</protein>
<feature type="transmembrane region" description="Helical" evidence="1">
    <location>
        <begin position="97"/>
        <end position="119"/>
    </location>
</feature>
<name>F2L0S8_THEU7</name>
<evidence type="ECO:0000313" key="2">
    <source>
        <dbReference type="EMBL" id="AEA12743.1"/>
    </source>
</evidence>
<sequence length="136" mass="14006">MLDGSMLGLAVWALLWLLALWGSLTLLKGRPVNPLLVLLAAVLAPILFVLGAAAGLFVSVVLAAVFPPLLLLAVPAAFLLGVLLALGAISALTGVGLLRALAAVLLATLITALASYLIWHTAIPPQIPRPAPLRPF</sequence>
<proteinExistence type="predicted"/>
<evidence type="ECO:0000313" key="3">
    <source>
        <dbReference type="Proteomes" id="UP000008138"/>
    </source>
</evidence>
<keyword evidence="1" id="KW-0472">Membrane</keyword>
<keyword evidence="3" id="KW-1185">Reference proteome</keyword>
<feature type="transmembrane region" description="Helical" evidence="1">
    <location>
        <begin position="69"/>
        <end position="91"/>
    </location>
</feature>
<dbReference type="EMBL" id="CP002590">
    <property type="protein sequence ID" value="AEA12743.1"/>
    <property type="molecule type" value="Genomic_DNA"/>
</dbReference>
<dbReference type="KEGG" id="tuz:TUZN_1267"/>
<keyword evidence="1" id="KW-1133">Transmembrane helix</keyword>
<dbReference type="HOGENOM" id="CLU_2044495_0_0_2"/>
<evidence type="ECO:0000256" key="1">
    <source>
        <dbReference type="SAM" id="Phobius"/>
    </source>
</evidence>
<dbReference type="eggNOG" id="arCOG07047">
    <property type="taxonomic scope" value="Archaea"/>
</dbReference>
<reference key="2">
    <citation type="submission" date="2011-03" db="EMBL/GenBank/DDBJ databases">
        <title>Complete genome sequence of the thermoacidophilic crenarchaeon Thermoproteus uzoniensis 768-20.</title>
        <authorList>
            <person name="Mardanov A.V."/>
            <person name="Gumerov V.M."/>
            <person name="Beletsky A.V."/>
            <person name="Prokofeva M.I."/>
            <person name="Bonch-Osmolovskaya E.A."/>
            <person name="Ravin N.V."/>
            <person name="Skryabin K.G."/>
        </authorList>
    </citation>
    <scope>NUCLEOTIDE SEQUENCE</scope>
    <source>
        <strain>768-20</strain>
    </source>
</reference>
<accession>F2L0S8</accession>
<gene>
    <name evidence="2" type="ordered locus">TUZN_1267</name>
</gene>
<keyword evidence="1" id="KW-0812">Transmembrane</keyword>
<reference evidence="2 3" key="1">
    <citation type="journal article" date="2011" name="J. Bacteriol.">
        <title>Complete genome sequence of the thermoacidophilic crenarchaeon Thermoproteus uzoniensis 768-20.</title>
        <authorList>
            <person name="Mardanov A.V."/>
            <person name="Gumerov V.M."/>
            <person name="Beletsky A.V."/>
            <person name="Prokofeva M.I."/>
            <person name="Bonch-Osmolovskaya E.A."/>
            <person name="Ravin N.V."/>
            <person name="Skryabin K.G."/>
        </authorList>
    </citation>
    <scope>NUCLEOTIDE SEQUENCE [LARGE SCALE GENOMIC DNA]</scope>
    <source>
        <strain evidence="2 3">768-20</strain>
    </source>
</reference>